<feature type="domain" description="FAD-binding FR-type" evidence="16">
    <location>
        <begin position="356"/>
        <end position="467"/>
    </location>
</feature>
<keyword evidence="5" id="KW-0479">Metal-binding</keyword>
<dbReference type="PRINTS" id="PR00406">
    <property type="entry name" value="CYTB5RDTASE"/>
</dbReference>
<dbReference type="Gene3D" id="2.60.40.790">
    <property type="match status" value="1"/>
</dbReference>
<dbReference type="InterPro" id="IPR051872">
    <property type="entry name" value="Cytochrome_b5/Flavoprotein_Rdt"/>
</dbReference>
<evidence type="ECO:0000256" key="1">
    <source>
        <dbReference type="ARBA" id="ARBA00006105"/>
    </source>
</evidence>
<feature type="domain" description="CS" evidence="15">
    <location>
        <begin position="251"/>
        <end position="342"/>
    </location>
</feature>
<dbReference type="Pfam" id="PF00173">
    <property type="entry name" value="Cyt-b5"/>
    <property type="match status" value="1"/>
</dbReference>
<evidence type="ECO:0000259" key="16">
    <source>
        <dbReference type="PROSITE" id="PS51384"/>
    </source>
</evidence>
<dbReference type="KEGG" id="apln:108736108"/>
<dbReference type="PANTHER" id="PTHR46237:SF1">
    <property type="entry name" value="CYTOCHROME B5 REDUCTASE 4"/>
    <property type="match status" value="1"/>
</dbReference>
<feature type="region of interest" description="Disordered" evidence="12">
    <location>
        <begin position="191"/>
        <end position="225"/>
    </location>
</feature>
<accession>A0A7F5RM95</accession>
<evidence type="ECO:0000256" key="8">
    <source>
        <dbReference type="ARBA" id="ARBA00023027"/>
    </source>
</evidence>
<organism evidence="17 18">
    <name type="scientific">Agrilus planipennis</name>
    <name type="common">Emerald ash borer</name>
    <name type="synonym">Agrilus marcopoli</name>
    <dbReference type="NCBI Taxonomy" id="224129"/>
    <lineage>
        <taxon>Eukaryota</taxon>
        <taxon>Metazoa</taxon>
        <taxon>Ecdysozoa</taxon>
        <taxon>Arthropoda</taxon>
        <taxon>Hexapoda</taxon>
        <taxon>Insecta</taxon>
        <taxon>Pterygota</taxon>
        <taxon>Neoptera</taxon>
        <taxon>Endopterygota</taxon>
        <taxon>Coleoptera</taxon>
        <taxon>Polyphaga</taxon>
        <taxon>Elateriformia</taxon>
        <taxon>Buprestoidea</taxon>
        <taxon>Buprestidae</taxon>
        <taxon>Agrilinae</taxon>
        <taxon>Agrilus</taxon>
    </lineage>
</organism>
<dbReference type="Pfam" id="PF00175">
    <property type="entry name" value="NAD_binding_1"/>
    <property type="match status" value="1"/>
</dbReference>
<dbReference type="InterPro" id="IPR007052">
    <property type="entry name" value="CS_dom"/>
</dbReference>
<reference evidence="18" key="1">
    <citation type="submission" date="2025-08" db="UniProtKB">
        <authorList>
            <consortium name="RefSeq"/>
        </authorList>
    </citation>
    <scope>IDENTIFICATION</scope>
    <source>
        <tissue evidence="18">Entire body</tissue>
    </source>
</reference>
<evidence type="ECO:0000256" key="9">
    <source>
        <dbReference type="ARBA" id="ARBA00030883"/>
    </source>
</evidence>
<dbReference type="SMART" id="SM01117">
    <property type="entry name" value="Cyt-b5"/>
    <property type="match status" value="1"/>
</dbReference>
<dbReference type="Gene3D" id="3.10.120.10">
    <property type="entry name" value="Cytochrome b5-like heme/steroid binding domain"/>
    <property type="match status" value="1"/>
</dbReference>
<keyword evidence="17" id="KW-1185">Reference proteome</keyword>
<sequence>MSKDSPTSLKTIMNKSNSSPKTVPNRKIGVSGPVISPVLQEVGKLAAGVATIATSGTAGAGSATGNPRNKHALSPGHSLMDWIRLGNSGTDLTGVGSQAGRLSVTHKELARHNKETDAWLAIRGKVFNITHYIPYHPGGPEEIMKGAGTDATKLFEQVHAWVNYESLLQKCYIGRLVVLDPKMNAEELFFGSPKTPKQQDTNGNKPKSVVDTIKSPGSDENDSISIASESRTKFARKADSSDDIKYLKDRMFQPRFDWIQKTDYITIVFYTKALCNPQVEIIPQSQDNVVFVYLTYECQVFTNEITFSKSIHWPCHTKVHFETGKIEIIFKKTESKIWESYGSLKQKRDDIERADNVRTHYSLKCKKDINYNTALFELERVDNGKVIVPLGKHVKIYGVINGEEVCRCYTPIPRSLFADYRPQLYATDNICLAIKRYEDGNISKYVHNKTVGDVLDVSKGIGSFCLKDLESKEVYLLLAAGTGITPMLSLLIFLIERRIRRCQKVLLVFFNQTEKDILFHDEFNSLSKIEKRFKLMNVLSNPESTWSGLKGHVSAEVLGHAIETVLDGTAFKQNDIFAMVCGPTVFTQLTEKLLKETGFDKDQIHLFLS</sequence>
<protein>
    <recommendedName>
        <fullName evidence="3">Cytochrome b5 reductase 4</fullName>
        <ecNumber evidence="2">1.6.2.2</ecNumber>
    </recommendedName>
    <alternativeName>
        <fullName evidence="10">Flavohemoprotein b5/b5R</fullName>
    </alternativeName>
    <alternativeName>
        <fullName evidence="9">cb5/cb5R</fullName>
    </alternativeName>
</protein>
<proteinExistence type="inferred from homology"/>
<dbReference type="Gene3D" id="2.40.30.10">
    <property type="entry name" value="Translation factors"/>
    <property type="match status" value="1"/>
</dbReference>
<keyword evidence="13" id="KW-0812">Transmembrane</keyword>
<evidence type="ECO:0000256" key="11">
    <source>
        <dbReference type="ARBA" id="ARBA00047682"/>
    </source>
</evidence>
<dbReference type="PANTHER" id="PTHR46237">
    <property type="entry name" value="CYTOCHROME B5 REDUCTASE 4 FAMILY MEMBER"/>
    <property type="match status" value="1"/>
</dbReference>
<dbReference type="Gene3D" id="3.40.50.80">
    <property type="entry name" value="Nucleotide-binding domain of ferredoxin-NADP reductase (FNR) module"/>
    <property type="match status" value="1"/>
</dbReference>
<evidence type="ECO:0000313" key="18">
    <source>
        <dbReference type="RefSeq" id="XP_025837149.1"/>
    </source>
</evidence>
<dbReference type="PROSITE" id="PS51203">
    <property type="entry name" value="CS"/>
    <property type="match status" value="1"/>
</dbReference>
<dbReference type="PROSITE" id="PS50255">
    <property type="entry name" value="CYTOCHROME_B5_2"/>
    <property type="match status" value="1"/>
</dbReference>
<feature type="transmembrane region" description="Helical" evidence="13">
    <location>
        <begin position="474"/>
        <end position="495"/>
    </location>
</feature>
<dbReference type="RefSeq" id="XP_025837149.1">
    <property type="nucleotide sequence ID" value="XM_025981364.1"/>
</dbReference>
<feature type="compositionally biased region" description="Polar residues" evidence="12">
    <location>
        <begin position="1"/>
        <end position="22"/>
    </location>
</feature>
<dbReference type="SUPFAM" id="SSF52343">
    <property type="entry name" value="Ferredoxin reductase-like, C-terminal NADP-linked domain"/>
    <property type="match status" value="1"/>
</dbReference>
<dbReference type="AlphaFoldDB" id="A0A7F5RM95"/>
<dbReference type="Pfam" id="PF00970">
    <property type="entry name" value="FAD_binding_6"/>
    <property type="match status" value="1"/>
</dbReference>
<dbReference type="SUPFAM" id="SSF63380">
    <property type="entry name" value="Riboflavin synthase domain-like"/>
    <property type="match status" value="1"/>
</dbReference>
<dbReference type="GO" id="GO:0005783">
    <property type="term" value="C:endoplasmic reticulum"/>
    <property type="evidence" value="ECO:0007669"/>
    <property type="project" value="TreeGrafter"/>
</dbReference>
<evidence type="ECO:0000259" key="15">
    <source>
        <dbReference type="PROSITE" id="PS51203"/>
    </source>
</evidence>
<dbReference type="FunCoup" id="A0A7F5RM95">
    <property type="interactions" value="1541"/>
</dbReference>
<evidence type="ECO:0000256" key="13">
    <source>
        <dbReference type="SAM" id="Phobius"/>
    </source>
</evidence>
<name>A0A7F5RM95_AGRPL</name>
<dbReference type="GO" id="GO:0046872">
    <property type="term" value="F:metal ion binding"/>
    <property type="evidence" value="ECO:0007669"/>
    <property type="project" value="UniProtKB-KW"/>
</dbReference>
<dbReference type="CDD" id="cd06183">
    <property type="entry name" value="cyt_b5_reduct_like"/>
    <property type="match status" value="1"/>
</dbReference>
<evidence type="ECO:0000256" key="4">
    <source>
        <dbReference type="ARBA" id="ARBA00022617"/>
    </source>
</evidence>
<dbReference type="OrthoDB" id="432299at2759"/>
<evidence type="ECO:0000256" key="3">
    <source>
        <dbReference type="ARBA" id="ARBA00022339"/>
    </source>
</evidence>
<feature type="domain" description="Cytochrome b5 heme-binding" evidence="14">
    <location>
        <begin position="101"/>
        <end position="177"/>
    </location>
</feature>
<keyword evidence="6" id="KW-0560">Oxidoreductase</keyword>
<evidence type="ECO:0000256" key="6">
    <source>
        <dbReference type="ARBA" id="ARBA00023002"/>
    </source>
</evidence>
<evidence type="ECO:0000256" key="10">
    <source>
        <dbReference type="ARBA" id="ARBA00031842"/>
    </source>
</evidence>
<dbReference type="PROSITE" id="PS00191">
    <property type="entry name" value="CYTOCHROME_B5_1"/>
    <property type="match status" value="1"/>
</dbReference>
<dbReference type="Proteomes" id="UP000192223">
    <property type="component" value="Unplaced"/>
</dbReference>
<dbReference type="InterPro" id="IPR008333">
    <property type="entry name" value="Cbr1-like_FAD-bd_dom"/>
</dbReference>
<dbReference type="GO" id="GO:0006801">
    <property type="term" value="P:superoxide metabolic process"/>
    <property type="evidence" value="ECO:0007669"/>
    <property type="project" value="TreeGrafter"/>
</dbReference>
<dbReference type="FunFam" id="3.10.120.10:FF:000001">
    <property type="entry name" value="Cytochrome b5 reductase 4"/>
    <property type="match status" value="1"/>
</dbReference>
<dbReference type="InterPro" id="IPR017927">
    <property type="entry name" value="FAD-bd_FR_type"/>
</dbReference>
<dbReference type="SUPFAM" id="SSF55856">
    <property type="entry name" value="Cytochrome b5-like heme/steroid binding domain"/>
    <property type="match status" value="1"/>
</dbReference>
<dbReference type="EC" id="1.6.2.2" evidence="2"/>
<keyword evidence="13" id="KW-1133">Transmembrane helix</keyword>
<keyword evidence="7" id="KW-0408">Iron</keyword>
<evidence type="ECO:0000256" key="2">
    <source>
        <dbReference type="ARBA" id="ARBA00012011"/>
    </source>
</evidence>
<comment type="similarity">
    <text evidence="1">Belongs to the flavoprotein pyridine nucleotide cytochrome reductase family.</text>
</comment>
<dbReference type="InterPro" id="IPR017938">
    <property type="entry name" value="Riboflavin_synthase-like_b-brl"/>
</dbReference>
<comment type="catalytic activity">
    <reaction evidence="11">
        <text>2 Fe(III)-[cytochrome b5] + NADH = 2 Fe(II)-[cytochrome b5] + NAD(+) + H(+)</text>
        <dbReference type="Rhea" id="RHEA:46680"/>
        <dbReference type="Rhea" id="RHEA-COMP:10438"/>
        <dbReference type="Rhea" id="RHEA-COMP:10439"/>
        <dbReference type="ChEBI" id="CHEBI:15378"/>
        <dbReference type="ChEBI" id="CHEBI:29033"/>
        <dbReference type="ChEBI" id="CHEBI:29034"/>
        <dbReference type="ChEBI" id="CHEBI:57540"/>
        <dbReference type="ChEBI" id="CHEBI:57945"/>
        <dbReference type="EC" id="1.6.2.2"/>
    </reaction>
</comment>
<dbReference type="InterPro" id="IPR039261">
    <property type="entry name" value="FNR_nucleotide-bd"/>
</dbReference>
<evidence type="ECO:0000256" key="5">
    <source>
        <dbReference type="ARBA" id="ARBA00022723"/>
    </source>
</evidence>
<dbReference type="InterPro" id="IPR008978">
    <property type="entry name" value="HSP20-like_chaperone"/>
</dbReference>
<feature type="region of interest" description="Disordered" evidence="12">
    <location>
        <begin position="1"/>
        <end position="25"/>
    </location>
</feature>
<evidence type="ECO:0000313" key="17">
    <source>
        <dbReference type="Proteomes" id="UP000192223"/>
    </source>
</evidence>
<dbReference type="GeneID" id="108736108"/>
<dbReference type="FunFam" id="3.40.50.80:FF:000021">
    <property type="entry name" value="Cytochrome b5 reductase 4"/>
    <property type="match status" value="1"/>
</dbReference>
<dbReference type="InParanoid" id="A0A7F5RM95"/>
<gene>
    <name evidence="18" type="primary">LOC108736108</name>
</gene>
<evidence type="ECO:0000256" key="12">
    <source>
        <dbReference type="SAM" id="MobiDB-lite"/>
    </source>
</evidence>
<keyword evidence="8" id="KW-0520">NAD</keyword>
<dbReference type="SUPFAM" id="SSF49764">
    <property type="entry name" value="HSP20-like chaperones"/>
    <property type="match status" value="1"/>
</dbReference>
<dbReference type="GO" id="GO:0020037">
    <property type="term" value="F:heme binding"/>
    <property type="evidence" value="ECO:0007669"/>
    <property type="project" value="InterPro"/>
</dbReference>
<dbReference type="GO" id="GO:0090524">
    <property type="term" value="F:cytochrome-b5 reductase activity, acting on NADH"/>
    <property type="evidence" value="ECO:0007669"/>
    <property type="project" value="UniProtKB-EC"/>
</dbReference>
<feature type="compositionally biased region" description="Polar residues" evidence="12">
    <location>
        <begin position="195"/>
        <end position="205"/>
    </location>
</feature>
<dbReference type="InterPro" id="IPR036400">
    <property type="entry name" value="Cyt_B5-like_heme/steroid_sf"/>
</dbReference>
<dbReference type="InterPro" id="IPR001433">
    <property type="entry name" value="OxRdtase_FAD/NAD-bd"/>
</dbReference>
<keyword evidence="13" id="KW-0472">Membrane</keyword>
<dbReference type="InterPro" id="IPR001199">
    <property type="entry name" value="Cyt_B5-like_heme/steroid-bd"/>
</dbReference>
<dbReference type="PROSITE" id="PS51384">
    <property type="entry name" value="FAD_FR"/>
    <property type="match status" value="1"/>
</dbReference>
<keyword evidence="4" id="KW-0349">Heme</keyword>
<evidence type="ECO:0000259" key="14">
    <source>
        <dbReference type="PROSITE" id="PS50255"/>
    </source>
</evidence>
<dbReference type="InterPro" id="IPR018506">
    <property type="entry name" value="Cyt_B5_heme-BS"/>
</dbReference>
<evidence type="ECO:0000256" key="7">
    <source>
        <dbReference type="ARBA" id="ARBA00023004"/>
    </source>
</evidence>